<gene>
    <name evidence="2" type="ORF">SAMN05444002_0505</name>
</gene>
<dbReference type="STRING" id="1217970.SAMN05444002_0505"/>
<dbReference type="GO" id="GO:0030151">
    <property type="term" value="F:molybdenum ion binding"/>
    <property type="evidence" value="ECO:0007669"/>
    <property type="project" value="InterPro"/>
</dbReference>
<dbReference type="PROSITE" id="PS51340">
    <property type="entry name" value="MOSC"/>
    <property type="match status" value="1"/>
</dbReference>
<evidence type="ECO:0000313" key="3">
    <source>
        <dbReference type="Proteomes" id="UP000184932"/>
    </source>
</evidence>
<dbReference type="Proteomes" id="UP000184932">
    <property type="component" value="Unassembled WGS sequence"/>
</dbReference>
<dbReference type="PANTHER" id="PTHR36930">
    <property type="entry name" value="METAL-SULFUR CLUSTER BIOSYNTHESIS PROTEINS YUAD-RELATED"/>
    <property type="match status" value="1"/>
</dbReference>
<dbReference type="InterPro" id="IPR052716">
    <property type="entry name" value="MOSC_domain"/>
</dbReference>
<dbReference type="AlphaFoldDB" id="A0A1N6EA47"/>
<evidence type="ECO:0000259" key="1">
    <source>
        <dbReference type="PROSITE" id="PS51340"/>
    </source>
</evidence>
<dbReference type="PANTHER" id="PTHR36930:SF1">
    <property type="entry name" value="MOSC DOMAIN-CONTAINING PROTEIN"/>
    <property type="match status" value="1"/>
</dbReference>
<dbReference type="OrthoDB" id="9808413at2"/>
<dbReference type="InterPro" id="IPR005302">
    <property type="entry name" value="MoCF_Sase_C"/>
</dbReference>
<sequence>MAGLKKLDTTATVTWLGWVKSREASLRSEPLEAVQATLDGFPGEDHGGATRPSCSRVLALYPQRGTTIRNTRQLSIVSAEELAEVAATLGLETLEPELIGASVVVSGLPNFSHVPPGTRLQAPSGATITVDVENGPCNFPGKEIEAVHPGRGKGFKAAALGKRGVVAWIEREGRIALGDPLTVFVPDQPAWAGA</sequence>
<keyword evidence="3" id="KW-1185">Reference proteome</keyword>
<dbReference type="EMBL" id="FSRL01000001">
    <property type="protein sequence ID" value="SIN79894.1"/>
    <property type="molecule type" value="Genomic_DNA"/>
</dbReference>
<proteinExistence type="predicted"/>
<evidence type="ECO:0000313" key="2">
    <source>
        <dbReference type="EMBL" id="SIN79894.1"/>
    </source>
</evidence>
<dbReference type="GO" id="GO:0030170">
    <property type="term" value="F:pyridoxal phosphate binding"/>
    <property type="evidence" value="ECO:0007669"/>
    <property type="project" value="InterPro"/>
</dbReference>
<dbReference type="InterPro" id="IPR011037">
    <property type="entry name" value="Pyrv_Knase-like_insert_dom_sf"/>
</dbReference>
<protein>
    <submittedName>
        <fullName evidence="2">MOSC domain-containing protein</fullName>
    </submittedName>
</protein>
<dbReference type="SUPFAM" id="SSF50800">
    <property type="entry name" value="PK beta-barrel domain-like"/>
    <property type="match status" value="1"/>
</dbReference>
<feature type="domain" description="MOSC" evidence="1">
    <location>
        <begin position="28"/>
        <end position="184"/>
    </location>
</feature>
<dbReference type="RefSeq" id="WP_074254683.1">
    <property type="nucleotide sequence ID" value="NZ_FSRL01000001.1"/>
</dbReference>
<dbReference type="Gene3D" id="2.40.33.20">
    <property type="entry name" value="PK beta-barrel domain-like"/>
    <property type="match status" value="1"/>
</dbReference>
<organism evidence="2 3">
    <name type="scientific">Vannielia litorea</name>
    <dbReference type="NCBI Taxonomy" id="1217970"/>
    <lineage>
        <taxon>Bacteria</taxon>
        <taxon>Pseudomonadati</taxon>
        <taxon>Pseudomonadota</taxon>
        <taxon>Alphaproteobacteria</taxon>
        <taxon>Rhodobacterales</taxon>
        <taxon>Paracoccaceae</taxon>
        <taxon>Vannielia</taxon>
    </lineage>
</organism>
<name>A0A1N6EA47_9RHOB</name>
<dbReference type="GO" id="GO:0003824">
    <property type="term" value="F:catalytic activity"/>
    <property type="evidence" value="ECO:0007669"/>
    <property type="project" value="InterPro"/>
</dbReference>
<accession>A0A1N6EA47</accession>
<reference evidence="3" key="1">
    <citation type="submission" date="2016-11" db="EMBL/GenBank/DDBJ databases">
        <authorList>
            <person name="Varghese N."/>
            <person name="Submissions S."/>
        </authorList>
    </citation>
    <scope>NUCLEOTIDE SEQUENCE [LARGE SCALE GENOMIC DNA]</scope>
    <source>
        <strain evidence="3">DSM 29440</strain>
    </source>
</reference>
<dbReference type="Pfam" id="PF03473">
    <property type="entry name" value="MOSC"/>
    <property type="match status" value="1"/>
</dbReference>